<sequence length="114" mass="13076">MKRSVPKLKTDKDAEDFLDQDLSDLDFGAFKPAGFEFENKAARVNMRMPQSQLDAVKAEAKKRGVPYQRLMRELVQRGLESCVQADHYCSDRVSPIIFWQRLAMKSTSNRTFGS</sequence>
<dbReference type="AlphaFoldDB" id="I5BX64"/>
<dbReference type="Pfam" id="PF12441">
    <property type="entry name" value="CopG_antitoxin"/>
    <property type="match status" value="1"/>
</dbReference>
<reference evidence="1 2" key="1">
    <citation type="journal article" date="2012" name="J. Bacteriol.">
        <title>Genome Sequence of Nitratireductor aquibiodomus Strain RA22.</title>
        <authorList>
            <person name="Singh A."/>
            <person name="Jangir P.K."/>
            <person name="Kumari C."/>
            <person name="Sharma R."/>
        </authorList>
    </citation>
    <scope>NUCLEOTIDE SEQUENCE [LARGE SCALE GENOMIC DNA]</scope>
    <source>
        <strain evidence="1 2">RA22</strain>
    </source>
</reference>
<evidence type="ECO:0000313" key="1">
    <source>
        <dbReference type="EMBL" id="EIM74166.1"/>
    </source>
</evidence>
<gene>
    <name evidence="1" type="ORF">A33O_12314</name>
</gene>
<proteinExistence type="predicted"/>
<dbReference type="OrthoDB" id="1551132at2"/>
<organism evidence="1 2">
    <name type="scientific">Nitratireductor aquibiodomus RA22</name>
    <dbReference type="NCBI Taxonomy" id="1189611"/>
    <lineage>
        <taxon>Bacteria</taxon>
        <taxon>Pseudomonadati</taxon>
        <taxon>Pseudomonadota</taxon>
        <taxon>Alphaproteobacteria</taxon>
        <taxon>Hyphomicrobiales</taxon>
        <taxon>Phyllobacteriaceae</taxon>
        <taxon>Nitratireductor</taxon>
    </lineage>
</organism>
<comment type="caution">
    <text evidence="1">The sequence shown here is derived from an EMBL/GenBank/DDBJ whole genome shotgun (WGS) entry which is preliminary data.</text>
</comment>
<accession>I5BX64</accession>
<protein>
    <submittedName>
        <fullName evidence="1">Uncharacterized protein</fullName>
    </submittedName>
</protein>
<dbReference type="EMBL" id="AJXZ01000031">
    <property type="protein sequence ID" value="EIM74166.1"/>
    <property type="molecule type" value="Genomic_DNA"/>
</dbReference>
<dbReference type="STRING" id="204799.GCA_001696575_01413"/>
<name>I5BX64_9HYPH</name>
<dbReference type="InterPro" id="IPR022148">
    <property type="entry name" value="CopG_antitoxin"/>
</dbReference>
<dbReference type="Proteomes" id="UP000004622">
    <property type="component" value="Unassembled WGS sequence"/>
</dbReference>
<dbReference type="RefSeq" id="WP_007008864.1">
    <property type="nucleotide sequence ID" value="NZ_AJXZ01000031.1"/>
</dbReference>
<evidence type="ECO:0000313" key="2">
    <source>
        <dbReference type="Proteomes" id="UP000004622"/>
    </source>
</evidence>